<dbReference type="EMBL" id="ACEQ02000035">
    <property type="protein sequence ID" value="EEZ74620.1"/>
    <property type="molecule type" value="Genomic_DNA"/>
</dbReference>
<evidence type="ECO:0000313" key="2">
    <source>
        <dbReference type="Proteomes" id="UP000003843"/>
    </source>
</evidence>
<proteinExistence type="predicted"/>
<gene>
    <name evidence="1" type="ORF">NEILACOT_05336</name>
</gene>
<reference evidence="1 2" key="1">
    <citation type="submission" date="2009-10" db="EMBL/GenBank/DDBJ databases">
        <authorList>
            <person name="Weinstock G."/>
            <person name="Sodergren E."/>
            <person name="Clifton S."/>
            <person name="Fulton L."/>
            <person name="Fulton B."/>
            <person name="Courtney L."/>
            <person name="Fronick C."/>
            <person name="Harrison M."/>
            <person name="Strong C."/>
            <person name="Farmer C."/>
            <person name="Delahaunty K."/>
            <person name="Markovic C."/>
            <person name="Hall O."/>
            <person name="Minx P."/>
            <person name="Tomlinson C."/>
            <person name="Mitreva M."/>
            <person name="Nelson J."/>
            <person name="Hou S."/>
            <person name="Wollam A."/>
            <person name="Pepin K.H."/>
            <person name="Johnson M."/>
            <person name="Bhonagiri V."/>
            <person name="Nash W.E."/>
            <person name="Warren W."/>
            <person name="Chinwalla A."/>
            <person name="Mardis E.R."/>
            <person name="Wilson R.K."/>
        </authorList>
    </citation>
    <scope>NUCLEOTIDE SEQUENCE [LARGE SCALE GENOMIC DNA]</scope>
    <source>
        <strain evidence="1 2">ATCC 23970</strain>
    </source>
</reference>
<organism evidence="1 2">
    <name type="scientific">Neisseria lactamica ATCC 23970</name>
    <dbReference type="NCBI Taxonomy" id="546265"/>
    <lineage>
        <taxon>Bacteria</taxon>
        <taxon>Pseudomonadati</taxon>
        <taxon>Pseudomonadota</taxon>
        <taxon>Betaproteobacteria</taxon>
        <taxon>Neisseriales</taxon>
        <taxon>Neisseriaceae</taxon>
        <taxon>Neisseria</taxon>
    </lineage>
</organism>
<dbReference type="Proteomes" id="UP000003843">
    <property type="component" value="Unassembled WGS sequence"/>
</dbReference>
<evidence type="ECO:0000313" key="1">
    <source>
        <dbReference type="EMBL" id="EEZ74620.1"/>
    </source>
</evidence>
<sequence length="142" mass="17117">MGSRARATGDDKPSVRVMGRKMRPLSYLQTPANPNRPFKQSRFGQTRLCRLLFQFGYRFLLQLERTKLHAPFFIASFLDFRFRHCHFSRLRKRPDRQGNQRGLRHPPPFRLRFNQLHRFRRQLEVFLHDTAFLIASLLDFRS</sequence>
<dbReference type="AlphaFoldDB" id="D0WCQ2"/>
<protein>
    <submittedName>
        <fullName evidence="1">Uncharacterized protein</fullName>
    </submittedName>
</protein>
<accession>D0WCQ2</accession>
<comment type="caution">
    <text evidence="1">The sequence shown here is derived from an EMBL/GenBank/DDBJ whole genome shotgun (WGS) entry which is preliminary data.</text>
</comment>
<name>D0WCQ2_NEILA</name>